<name>A0AAW1NTG7_9CHLO</name>
<gene>
    <name evidence="1" type="ORF">WJX73_009918</name>
</gene>
<evidence type="ECO:0000313" key="2">
    <source>
        <dbReference type="Proteomes" id="UP001465755"/>
    </source>
</evidence>
<organism evidence="1 2">
    <name type="scientific">Symbiochloris irregularis</name>
    <dbReference type="NCBI Taxonomy" id="706552"/>
    <lineage>
        <taxon>Eukaryota</taxon>
        <taxon>Viridiplantae</taxon>
        <taxon>Chlorophyta</taxon>
        <taxon>core chlorophytes</taxon>
        <taxon>Trebouxiophyceae</taxon>
        <taxon>Trebouxiales</taxon>
        <taxon>Trebouxiaceae</taxon>
        <taxon>Symbiochloris</taxon>
    </lineage>
</organism>
<keyword evidence="2" id="KW-1185">Reference proteome</keyword>
<sequence>MLVKQCASSLASPACRQDEAAEKAATAQPEPPVKLSAQEEVLHTLLSNSRRSIMQLERQQELLKVMLQREQQQFDRLHFCLKKAHSDSAYIRVLEQHQS</sequence>
<comment type="caution">
    <text evidence="1">The sequence shown here is derived from an EMBL/GenBank/DDBJ whole genome shotgun (WGS) entry which is preliminary data.</text>
</comment>
<protein>
    <submittedName>
        <fullName evidence="1">Uncharacterized protein</fullName>
    </submittedName>
</protein>
<evidence type="ECO:0000313" key="1">
    <source>
        <dbReference type="EMBL" id="KAK9794011.1"/>
    </source>
</evidence>
<reference evidence="1 2" key="1">
    <citation type="journal article" date="2024" name="Nat. Commun.">
        <title>Phylogenomics reveals the evolutionary origins of lichenization in chlorophyte algae.</title>
        <authorList>
            <person name="Puginier C."/>
            <person name="Libourel C."/>
            <person name="Otte J."/>
            <person name="Skaloud P."/>
            <person name="Haon M."/>
            <person name="Grisel S."/>
            <person name="Petersen M."/>
            <person name="Berrin J.G."/>
            <person name="Delaux P.M."/>
            <person name="Dal Grande F."/>
            <person name="Keller J."/>
        </authorList>
    </citation>
    <scope>NUCLEOTIDE SEQUENCE [LARGE SCALE GENOMIC DNA]</scope>
    <source>
        <strain evidence="1 2">SAG 2036</strain>
    </source>
</reference>
<dbReference type="AlphaFoldDB" id="A0AAW1NTG7"/>
<accession>A0AAW1NTG7</accession>
<dbReference type="EMBL" id="JALJOQ010000145">
    <property type="protein sequence ID" value="KAK9794011.1"/>
    <property type="molecule type" value="Genomic_DNA"/>
</dbReference>
<proteinExistence type="predicted"/>
<dbReference type="Proteomes" id="UP001465755">
    <property type="component" value="Unassembled WGS sequence"/>
</dbReference>